<reference evidence="3 4" key="1">
    <citation type="submission" date="2016-10" db="EMBL/GenBank/DDBJ databases">
        <title>Complete Genome Sequence of Peptococcaceae strain DCMF.</title>
        <authorList>
            <person name="Edwards R.J."/>
            <person name="Holland S.I."/>
            <person name="Deshpande N.P."/>
            <person name="Wong Y.K."/>
            <person name="Ertan H."/>
            <person name="Manefield M."/>
            <person name="Russell T.L."/>
            <person name="Lee M.J."/>
        </authorList>
    </citation>
    <scope>NUCLEOTIDE SEQUENCE [LARGE SCALE GENOMIC DNA]</scope>
    <source>
        <strain evidence="3 4">DCMF</strain>
    </source>
</reference>
<protein>
    <recommendedName>
        <fullName evidence="2">CN hydrolase domain-containing protein</fullName>
    </recommendedName>
</protein>
<dbReference type="EMBL" id="CP017634">
    <property type="protein sequence ID" value="ATW24360.1"/>
    <property type="molecule type" value="Genomic_DNA"/>
</dbReference>
<keyword evidence="4" id="KW-1185">Reference proteome</keyword>
<dbReference type="InterPro" id="IPR036526">
    <property type="entry name" value="C-N_Hydrolase_sf"/>
</dbReference>
<name>A0A3G1KPK9_FORW1</name>
<evidence type="ECO:0000313" key="3">
    <source>
        <dbReference type="EMBL" id="ATW24360.1"/>
    </source>
</evidence>
<dbReference type="AlphaFoldDB" id="A0A3G1KPK9"/>
<feature type="domain" description="CN hydrolase" evidence="2">
    <location>
        <begin position="20"/>
        <end position="257"/>
    </location>
</feature>
<dbReference type="PANTHER" id="PTHR23088">
    <property type="entry name" value="NITRILASE-RELATED"/>
    <property type="match status" value="1"/>
</dbReference>
<dbReference type="SUPFAM" id="SSF56317">
    <property type="entry name" value="Carbon-nitrogen hydrolase"/>
    <property type="match status" value="1"/>
</dbReference>
<dbReference type="Pfam" id="PF00795">
    <property type="entry name" value="CN_hydrolase"/>
    <property type="match status" value="1"/>
</dbReference>
<organism evidence="3 4">
    <name type="scientific">Formimonas warabiya</name>
    <dbReference type="NCBI Taxonomy" id="1761012"/>
    <lineage>
        <taxon>Bacteria</taxon>
        <taxon>Bacillati</taxon>
        <taxon>Bacillota</taxon>
        <taxon>Clostridia</taxon>
        <taxon>Eubacteriales</taxon>
        <taxon>Peptococcaceae</taxon>
        <taxon>Candidatus Formimonas</taxon>
    </lineage>
</organism>
<evidence type="ECO:0000256" key="1">
    <source>
        <dbReference type="ARBA" id="ARBA00010613"/>
    </source>
</evidence>
<sequence length="285" mass="31949">MIKNSRLKDCFCEGDVSVVVKVALIQFNIVSGDLDHNLTTVTEQIEIAAQGHADLILLPELWNCGYDLLHLPHLAQGLQGPTVSTIRELAKKYKLFIFAGSIAEKKDGVYYNTTVAIDQKGSIVGKYRKIHLFSLGFEEDKFFSGGEDWGLVETPWGLAGMIICYDLRFPELMRNLALRGARFIVVPAQWPESKVDQWITFCKARALENQVYLFGTNCTGTDLEIPYPGKSLIVSPWGDVIKEGTSNQEVVLADIDMDEVDKAREALPALFERRSILDEIDNSQF</sequence>
<dbReference type="CDD" id="cd07583">
    <property type="entry name" value="nitrilase_5"/>
    <property type="match status" value="1"/>
</dbReference>
<dbReference type="PROSITE" id="PS50263">
    <property type="entry name" value="CN_HYDROLASE"/>
    <property type="match status" value="1"/>
</dbReference>
<dbReference type="Gene3D" id="3.60.110.10">
    <property type="entry name" value="Carbon-nitrogen hydrolase"/>
    <property type="match status" value="1"/>
</dbReference>
<dbReference type="OrthoDB" id="9811121at2"/>
<comment type="similarity">
    <text evidence="1">Belongs to the carbon-nitrogen hydrolase superfamily. NIT1/NIT2 family.</text>
</comment>
<dbReference type="PANTHER" id="PTHR23088:SF27">
    <property type="entry name" value="DEAMINATED GLUTATHIONE AMIDASE"/>
    <property type="match status" value="1"/>
</dbReference>
<dbReference type="PROSITE" id="PS01227">
    <property type="entry name" value="UPF0012"/>
    <property type="match status" value="1"/>
</dbReference>
<evidence type="ECO:0000313" key="4">
    <source>
        <dbReference type="Proteomes" id="UP000323521"/>
    </source>
</evidence>
<evidence type="ECO:0000259" key="2">
    <source>
        <dbReference type="PROSITE" id="PS50263"/>
    </source>
</evidence>
<dbReference type="KEGG" id="fwa:DCMF_05785"/>
<dbReference type="InterPro" id="IPR001110">
    <property type="entry name" value="UPF0012_CS"/>
</dbReference>
<dbReference type="Proteomes" id="UP000323521">
    <property type="component" value="Chromosome"/>
</dbReference>
<accession>A0A3G1KPK9</accession>
<gene>
    <name evidence="3" type="ORF">DCMF_05785</name>
</gene>
<dbReference type="InterPro" id="IPR003010">
    <property type="entry name" value="C-N_Hydrolase"/>
</dbReference>
<proteinExistence type="inferred from homology"/>